<name>A0AAW9KU20_9ACTO</name>
<organism evidence="2 3">
    <name type="scientific">Actinomyces oris</name>
    <dbReference type="NCBI Taxonomy" id="544580"/>
    <lineage>
        <taxon>Bacteria</taxon>
        <taxon>Bacillati</taxon>
        <taxon>Actinomycetota</taxon>
        <taxon>Actinomycetes</taxon>
        <taxon>Actinomycetales</taxon>
        <taxon>Actinomycetaceae</taxon>
        <taxon>Actinomyces</taxon>
    </lineage>
</organism>
<dbReference type="AlphaFoldDB" id="A0AAW9KU20"/>
<feature type="compositionally biased region" description="Polar residues" evidence="1">
    <location>
        <begin position="63"/>
        <end position="82"/>
    </location>
</feature>
<feature type="region of interest" description="Disordered" evidence="1">
    <location>
        <begin position="48"/>
        <end position="89"/>
    </location>
</feature>
<protein>
    <recommendedName>
        <fullName evidence="4">Transposase</fullName>
    </recommendedName>
</protein>
<dbReference type="EMBL" id="JAXBCZ010000001">
    <property type="protein sequence ID" value="MEA1303735.1"/>
    <property type="molecule type" value="Genomic_DNA"/>
</dbReference>
<dbReference type="Proteomes" id="UP001289581">
    <property type="component" value="Unassembled WGS sequence"/>
</dbReference>
<dbReference type="RefSeq" id="WP_143225846.1">
    <property type="nucleotide sequence ID" value="NZ_JAXBCZ010000001.1"/>
</dbReference>
<sequence>MESINARIRDALRHHRGATPDHQAAIAEWTLHTYTHQPATPERILTTWHTQGRPPRQRIPTAPTVTNTTHPAGWGTTPTSQEGLWPRKG</sequence>
<proteinExistence type="predicted"/>
<keyword evidence="3" id="KW-1185">Reference proteome</keyword>
<reference evidence="2 3" key="1">
    <citation type="submission" date="2023-06" db="EMBL/GenBank/DDBJ databases">
        <title>Actinomyces orist ORNL 0101 HMT-893 genome.</title>
        <authorList>
            <person name="Johnston C.D."/>
            <person name="Chen T."/>
            <person name="Dewhirst F.E."/>
        </authorList>
    </citation>
    <scope>NUCLEOTIDE SEQUENCE [LARGE SCALE GENOMIC DNA]</scope>
    <source>
        <strain evidence="2 3">ORNL 0101</strain>
    </source>
</reference>
<evidence type="ECO:0000256" key="1">
    <source>
        <dbReference type="SAM" id="MobiDB-lite"/>
    </source>
</evidence>
<gene>
    <name evidence="2" type="ORF">QU665_01320</name>
</gene>
<evidence type="ECO:0008006" key="4">
    <source>
        <dbReference type="Google" id="ProtNLM"/>
    </source>
</evidence>
<accession>A0AAW9KU20</accession>
<evidence type="ECO:0000313" key="3">
    <source>
        <dbReference type="Proteomes" id="UP001289581"/>
    </source>
</evidence>
<evidence type="ECO:0000313" key="2">
    <source>
        <dbReference type="EMBL" id="MEA1303735.1"/>
    </source>
</evidence>
<comment type="caution">
    <text evidence="2">The sequence shown here is derived from an EMBL/GenBank/DDBJ whole genome shotgun (WGS) entry which is preliminary data.</text>
</comment>